<keyword evidence="6" id="KW-0408">Iron</keyword>
<feature type="compositionally biased region" description="Polar residues" evidence="13">
    <location>
        <begin position="322"/>
        <end position="331"/>
    </location>
</feature>
<comment type="similarity">
    <text evidence="11 12">Belongs to the TonB-dependent receptor family.</text>
</comment>
<keyword evidence="3 11" id="KW-1134">Transmembrane beta strand</keyword>
<evidence type="ECO:0000256" key="6">
    <source>
        <dbReference type="ARBA" id="ARBA00023004"/>
    </source>
</evidence>
<evidence type="ECO:0000256" key="3">
    <source>
        <dbReference type="ARBA" id="ARBA00022452"/>
    </source>
</evidence>
<feature type="domain" description="TonB-dependent receptor plug" evidence="16">
    <location>
        <begin position="93"/>
        <end position="197"/>
    </location>
</feature>
<dbReference type="PROSITE" id="PS52016">
    <property type="entry name" value="TONB_DEPENDENT_REC_3"/>
    <property type="match status" value="1"/>
</dbReference>
<feature type="signal peptide" evidence="14">
    <location>
        <begin position="1"/>
        <end position="39"/>
    </location>
</feature>
<dbReference type="EMBL" id="LN609302">
    <property type="protein sequence ID" value="CEF56376.1"/>
    <property type="molecule type" value="Genomic_DNA"/>
</dbReference>
<dbReference type="OrthoDB" id="7455607at2"/>
<feature type="domain" description="TonB-dependent receptor-like beta-barrel" evidence="15">
    <location>
        <begin position="295"/>
        <end position="762"/>
    </location>
</feature>
<evidence type="ECO:0000313" key="17">
    <source>
        <dbReference type="EMBL" id="CEF56376.1"/>
    </source>
</evidence>
<dbReference type="RefSeq" id="WP_059023943.1">
    <property type="nucleotide sequence ID" value="NZ_JBNZCO010000008.1"/>
</dbReference>
<dbReference type="Proteomes" id="UP000068250">
    <property type="component" value="Chromosome I"/>
</dbReference>
<dbReference type="Gene3D" id="2.40.170.20">
    <property type="entry name" value="TonB-dependent receptor, beta-barrel domain"/>
    <property type="match status" value="1"/>
</dbReference>
<organism evidence="17 19">
    <name type="scientific">Acetobacter ghanensis</name>
    <dbReference type="NCBI Taxonomy" id="431306"/>
    <lineage>
        <taxon>Bacteria</taxon>
        <taxon>Pseudomonadati</taxon>
        <taxon>Pseudomonadota</taxon>
        <taxon>Alphaproteobacteria</taxon>
        <taxon>Acetobacterales</taxon>
        <taxon>Acetobacteraceae</taxon>
        <taxon>Acetobacter</taxon>
    </lineage>
</organism>
<reference evidence="19" key="1">
    <citation type="submission" date="2014-09" db="EMBL/GenBank/DDBJ databases">
        <authorList>
            <person name="Illeghems K.G."/>
        </authorList>
    </citation>
    <scope>NUCLEOTIDE SEQUENCE [LARGE SCALE GENOMIC DNA]</scope>
    <source>
        <strain evidence="19">LMG 23848T</strain>
    </source>
</reference>
<evidence type="ECO:0000313" key="18">
    <source>
        <dbReference type="EMBL" id="NHO40206.1"/>
    </source>
</evidence>
<reference evidence="18 20" key="3">
    <citation type="journal article" date="2020" name="Int. J. Syst. Evol. Microbiol.">
        <title>Novel acetic acid bacteria from cider fermentations: Acetobacter conturbans sp. nov. and Acetobacter fallax sp. nov.</title>
        <authorList>
            <person name="Sombolestani A.S."/>
            <person name="Cleenwerck I."/>
            <person name="Cnockaert M."/>
            <person name="Borremans W."/>
            <person name="Wieme A.D."/>
            <person name="De Vuyst L."/>
            <person name="Vandamme P."/>
        </authorList>
    </citation>
    <scope>NUCLEOTIDE SEQUENCE [LARGE SCALE GENOMIC DNA]</scope>
    <source>
        <strain evidence="18 20">LMG 23848</strain>
    </source>
</reference>
<dbReference type="Pfam" id="PF00593">
    <property type="entry name" value="TonB_dep_Rec_b-barrel"/>
    <property type="match status" value="1"/>
</dbReference>
<keyword evidence="2 11" id="KW-0813">Transport</keyword>
<evidence type="ECO:0000256" key="1">
    <source>
        <dbReference type="ARBA" id="ARBA00004571"/>
    </source>
</evidence>
<dbReference type="SUPFAM" id="SSF56935">
    <property type="entry name" value="Porins"/>
    <property type="match status" value="1"/>
</dbReference>
<feature type="region of interest" description="Disordered" evidence="13">
    <location>
        <begin position="295"/>
        <end position="334"/>
    </location>
</feature>
<evidence type="ECO:0000256" key="11">
    <source>
        <dbReference type="PROSITE-ProRule" id="PRU01360"/>
    </source>
</evidence>
<dbReference type="InterPro" id="IPR039426">
    <property type="entry name" value="TonB-dep_rcpt-like"/>
</dbReference>
<evidence type="ECO:0000256" key="10">
    <source>
        <dbReference type="ARBA" id="ARBA00023237"/>
    </source>
</evidence>
<keyword evidence="14" id="KW-0732">Signal</keyword>
<keyword evidence="7" id="KW-0406">Ion transport</keyword>
<proteinExistence type="inferred from homology"/>
<keyword evidence="9 11" id="KW-0472">Membrane</keyword>
<dbReference type="PANTHER" id="PTHR32552">
    <property type="entry name" value="FERRICHROME IRON RECEPTOR-RELATED"/>
    <property type="match status" value="1"/>
</dbReference>
<evidence type="ECO:0000259" key="16">
    <source>
        <dbReference type="Pfam" id="PF07715"/>
    </source>
</evidence>
<dbReference type="Proteomes" id="UP000657200">
    <property type="component" value="Unassembled WGS sequence"/>
</dbReference>
<evidence type="ECO:0000256" key="5">
    <source>
        <dbReference type="ARBA" id="ARBA00022692"/>
    </source>
</evidence>
<accession>A0A0U4YDI7</accession>
<evidence type="ECO:0000259" key="15">
    <source>
        <dbReference type="Pfam" id="PF00593"/>
    </source>
</evidence>
<keyword evidence="8 12" id="KW-0798">TonB box</keyword>
<evidence type="ECO:0000256" key="8">
    <source>
        <dbReference type="ARBA" id="ARBA00023077"/>
    </source>
</evidence>
<dbReference type="EMBL" id="WOTE01000007">
    <property type="protein sequence ID" value="NHO40206.1"/>
    <property type="molecule type" value="Genomic_DNA"/>
</dbReference>
<evidence type="ECO:0000256" key="9">
    <source>
        <dbReference type="ARBA" id="ARBA00023136"/>
    </source>
</evidence>
<evidence type="ECO:0000313" key="19">
    <source>
        <dbReference type="Proteomes" id="UP000068250"/>
    </source>
</evidence>
<protein>
    <submittedName>
        <fullName evidence="17 18">TonB-dependent receptor</fullName>
    </submittedName>
</protein>
<dbReference type="STRING" id="431306.AGA_1951"/>
<dbReference type="PATRIC" id="fig|431306.5.peg.2006"/>
<dbReference type="Pfam" id="PF07715">
    <property type="entry name" value="Plug"/>
    <property type="match status" value="1"/>
</dbReference>
<evidence type="ECO:0000256" key="14">
    <source>
        <dbReference type="SAM" id="SignalP"/>
    </source>
</evidence>
<dbReference type="InterPro" id="IPR036942">
    <property type="entry name" value="Beta-barrel_TonB_sf"/>
</dbReference>
<dbReference type="InterPro" id="IPR000531">
    <property type="entry name" value="Beta-barrel_TonB"/>
</dbReference>
<keyword evidence="17" id="KW-0675">Receptor</keyword>
<evidence type="ECO:0000256" key="2">
    <source>
        <dbReference type="ARBA" id="ARBA00022448"/>
    </source>
</evidence>
<dbReference type="InterPro" id="IPR012910">
    <property type="entry name" value="Plug_dom"/>
</dbReference>
<gene>
    <name evidence="17" type="ORF">AGA_1951</name>
    <name evidence="18" type="ORF">GOB80_11045</name>
</gene>
<evidence type="ECO:0000256" key="4">
    <source>
        <dbReference type="ARBA" id="ARBA00022496"/>
    </source>
</evidence>
<keyword evidence="4" id="KW-0410">Iron transport</keyword>
<dbReference type="GO" id="GO:0009279">
    <property type="term" value="C:cell outer membrane"/>
    <property type="evidence" value="ECO:0007669"/>
    <property type="project" value="UniProtKB-SubCell"/>
</dbReference>
<evidence type="ECO:0000256" key="7">
    <source>
        <dbReference type="ARBA" id="ARBA00023065"/>
    </source>
</evidence>
<dbReference type="GO" id="GO:0006826">
    <property type="term" value="P:iron ion transport"/>
    <property type="evidence" value="ECO:0007669"/>
    <property type="project" value="UniProtKB-KW"/>
</dbReference>
<feature type="compositionally biased region" description="Basic residues" evidence="13">
    <location>
        <begin position="56"/>
        <end position="70"/>
    </location>
</feature>
<name>A0A0U4YDI7_9PROT</name>
<keyword evidence="5 11" id="KW-0812">Transmembrane</keyword>
<evidence type="ECO:0000256" key="13">
    <source>
        <dbReference type="SAM" id="MobiDB-lite"/>
    </source>
</evidence>
<keyword evidence="20" id="KW-1185">Reference proteome</keyword>
<evidence type="ECO:0000256" key="12">
    <source>
        <dbReference type="RuleBase" id="RU003357"/>
    </source>
</evidence>
<reference evidence="17" key="2">
    <citation type="submission" date="2014-09" db="EMBL/GenBank/DDBJ databases">
        <authorList>
            <person name="Magalhaes I.L.F."/>
            <person name="Oliveira U."/>
            <person name="Santos F.R."/>
            <person name="Vidigal T.H.D.A."/>
            <person name="Brescovit A.D."/>
            <person name="Santos A.J."/>
        </authorList>
    </citation>
    <scope>NUCLEOTIDE SEQUENCE</scope>
    <source>
        <strain evidence="17">LMG 23848T</strain>
    </source>
</reference>
<sequence>MKSYFLRRSFRLLASVPAYVTLPALPCLLLASTSPLATAATPVASPQSADTSHIAAGHKRVGATPRRKNTAPRQGGSEEVEVTQSHTHRYLSEPTTVNVISGQELRSLHLENPKDIASFTPGVTATNAVSGSAPIFSIRGVGLDDYVGTNMGGIGIYLDGVFAPFPVFYTGQMLDVESVATEKGPQGFDMGRSTTGGSINIQSVKPSDKFGGYAEWGYSSYNTNRGRFAINTPITSKISNRLAFNYVKGDGWQKDVTTGARYGSQDLLAIRNLTKFTVDDTSSFLLNIHYTRDKGTSTSPQDLDTVANGGAGTNPNPHAVNVGNTPPQRNENGGGVSLNFTKIFDFGTFSSTTGVDFYRRNDLDNYDGLGTVAGGVRSDGTTVAGGVGTKYADYRWDDTAIAQSHDMHLRMNLAKILHLTVGVYESYDKIDGNYTSYRMDDPGSMVNLTNHFSQQNLSTGVYVNTVTNVTKKLDFIASGRFSYDERGFNGGSMYSAIGAGSPRLAAPYNATLDGPINHLNERHDYERFTGRVGLRYQIVPGTYAYGTISNGYKAGSYFAAPVLAPAALDYVRPENLIAYEVGIKSSLLHNKLILEGSLFDYEYHNRQTLFFGTFHPYANSNITSNSLTLGTIPRARTRGGEISSTLHNVIPNLDLHGSFAYLDAQIKSPVDSLPGLTLDPKIAHNSQLPFAPRFSWSAVARYNINFNRYRTTLQASYTWKDNMWAALGDSNAKTSKISSLGLRMEFGPKTGKWTAAVYVDNLQDNHGSTYSFTGSDGNRAQYIQTPRWVGCDLHYNF</sequence>
<evidence type="ECO:0000313" key="20">
    <source>
        <dbReference type="Proteomes" id="UP000657200"/>
    </source>
</evidence>
<dbReference type="AlphaFoldDB" id="A0A0U4YDI7"/>
<feature type="region of interest" description="Disordered" evidence="13">
    <location>
        <begin position="44"/>
        <end position="79"/>
    </location>
</feature>
<comment type="subcellular location">
    <subcellularLocation>
        <location evidence="1 11">Cell outer membrane</location>
        <topology evidence="1 11">Multi-pass membrane protein</topology>
    </subcellularLocation>
</comment>
<feature type="chain" id="PRO_5006854531" evidence="14">
    <location>
        <begin position="40"/>
        <end position="797"/>
    </location>
</feature>
<keyword evidence="10 11" id="KW-0998">Cell outer membrane</keyword>
<dbReference type="PANTHER" id="PTHR32552:SF81">
    <property type="entry name" value="TONB-DEPENDENT OUTER MEMBRANE RECEPTOR"/>
    <property type="match status" value="1"/>
</dbReference>